<feature type="chain" id="PRO_5018152432" description="Neutral/alkaline non-lysosomal ceramidase N-terminal domain-containing protein" evidence="2">
    <location>
        <begin position="24"/>
        <end position="963"/>
    </location>
</feature>
<dbReference type="RefSeq" id="WP_123212927.1">
    <property type="nucleotide sequence ID" value="NZ_RJVO01000009.1"/>
</dbReference>
<organism evidence="4 5">
    <name type="scientific">Stagnimonas aquatica</name>
    <dbReference type="NCBI Taxonomy" id="2689987"/>
    <lineage>
        <taxon>Bacteria</taxon>
        <taxon>Pseudomonadati</taxon>
        <taxon>Pseudomonadota</taxon>
        <taxon>Gammaproteobacteria</taxon>
        <taxon>Nevskiales</taxon>
        <taxon>Nevskiaceae</taxon>
        <taxon>Stagnimonas</taxon>
    </lineage>
</organism>
<dbReference type="EMBL" id="RJVO01000009">
    <property type="protein sequence ID" value="ROH86531.1"/>
    <property type="molecule type" value="Genomic_DNA"/>
</dbReference>
<sequence length="963" mass="103729">MSRRRLVALALAALLLAACGERSERPGGGDGGAPPPLPTETKVRAGVGVVDMTPDVGYCAGQYCDYASDTLTGLLNGDLDPFLTHKLKFGSYGVQSRLSARAIVVEGSDGKRIALLKTDNYIAQDMLLRRVGQLLAQGDSGIGYEQILHHVTHNHSSAYASTLAVGLFVFQDVFDARFFENQARKMAEAIEQAAANLKPARMGATEIHHRVYKGNVVRLATASDGTPAGYPLEYGDHGLVLIRFDDLSDPQQPKPLAAWINWGEHPESLDAYNLHSADYLAALERFVGREIGAPLLFSQGDVGSAENSGDSKELLSDAGAVCGEWPGDAEAPLRNDCAQGQGTLRDWNHKGYVQTERNVRFLADAVHQAWDAIGRGEAQVPMSGDFTVDYRNAWVPGPLSHPIPTVSNCSTELTVEGDIGVPVAGLPDCGRYGLPGETPLSGPAATLYATLRAEGVPVPDHYSGPGFSAVEENLRLKLQAFRLGDILLASCACEPQADLVLNLESRLDQTAGNIYDGFDWACLLPDFAGDPAYAQACEIQKRYFDPADPENRAGEIAGDNFDPAAIARVRAQVHNDAQGWDSVANALSAETEPAELAAIKGNFTREEIQDLGAPGYKLAVAVGHAGDYNGYTLSYREYMSRDSYRKALTAYGPHTADYMVTRLVRLGAALQGGPELAAEPLDTLATLDETRQQAQSLLIGQLSGAAYAAWQAGMPNDAGPAEPVQQPTDITRFAATQFVWRGGSTAADNPRVRVEREIAPEVWQSYADQSGEVPVRVQFPQGLLGLMQTYAGMQEWLWTASFEAYSAFPARLGSTPLGRYRFCVEGNIRQSQADSPYAFCSEPFTVSAWDGIAALVPSREGDSYRFTLPLLDYPRSYADGFRYIADNDSLRLCDTCSFRPWAQQGRAVRAELELSSGDGASRRQAASCDSAGQCRVSASLAGGEQARLVVYDADGNRASVALP</sequence>
<keyword evidence="2" id="KW-0732">Signal</keyword>
<evidence type="ECO:0000259" key="3">
    <source>
        <dbReference type="Pfam" id="PF04734"/>
    </source>
</evidence>
<dbReference type="Pfam" id="PF04734">
    <property type="entry name" value="Ceramidase_alk"/>
    <property type="match status" value="1"/>
</dbReference>
<feature type="region of interest" description="Disordered" evidence="1">
    <location>
        <begin position="22"/>
        <end position="41"/>
    </location>
</feature>
<dbReference type="InterPro" id="IPR031329">
    <property type="entry name" value="NEUT/ALK_ceramidase_N"/>
</dbReference>
<dbReference type="Proteomes" id="UP000282106">
    <property type="component" value="Unassembled WGS sequence"/>
</dbReference>
<evidence type="ECO:0000313" key="5">
    <source>
        <dbReference type="Proteomes" id="UP000282106"/>
    </source>
</evidence>
<feature type="signal peptide" evidence="2">
    <location>
        <begin position="1"/>
        <end position="23"/>
    </location>
</feature>
<evidence type="ECO:0000313" key="4">
    <source>
        <dbReference type="EMBL" id="ROH86531.1"/>
    </source>
</evidence>
<dbReference type="PROSITE" id="PS51257">
    <property type="entry name" value="PROKAR_LIPOPROTEIN"/>
    <property type="match status" value="1"/>
</dbReference>
<accession>A0A3N0V1X3</accession>
<proteinExistence type="predicted"/>
<protein>
    <recommendedName>
        <fullName evidence="3">Neutral/alkaline non-lysosomal ceramidase N-terminal domain-containing protein</fullName>
    </recommendedName>
</protein>
<evidence type="ECO:0000256" key="1">
    <source>
        <dbReference type="SAM" id="MobiDB-lite"/>
    </source>
</evidence>
<comment type="caution">
    <text evidence="4">The sequence shown here is derived from an EMBL/GenBank/DDBJ whole genome shotgun (WGS) entry which is preliminary data.</text>
</comment>
<feature type="domain" description="Neutral/alkaline non-lysosomal ceramidase N-terminal" evidence="3">
    <location>
        <begin position="91"/>
        <end position="274"/>
    </location>
</feature>
<dbReference type="AlphaFoldDB" id="A0A3N0V1X3"/>
<reference evidence="4 5" key="1">
    <citation type="submission" date="2018-10" db="EMBL/GenBank/DDBJ databases">
        <authorList>
            <person name="Chen W.-M."/>
        </authorList>
    </citation>
    <scope>NUCLEOTIDE SEQUENCE [LARGE SCALE GENOMIC DNA]</scope>
    <source>
        <strain evidence="4 5">THS-13</strain>
    </source>
</reference>
<name>A0A3N0V1X3_9GAMM</name>
<dbReference type="InParanoid" id="A0A3N0V1X3"/>
<gene>
    <name evidence="4" type="ORF">ED208_15985</name>
</gene>
<keyword evidence="5" id="KW-1185">Reference proteome</keyword>
<evidence type="ECO:0000256" key="2">
    <source>
        <dbReference type="SAM" id="SignalP"/>
    </source>
</evidence>